<evidence type="ECO:0000313" key="7">
    <source>
        <dbReference type="Proteomes" id="UP000242699"/>
    </source>
</evidence>
<dbReference type="GO" id="GO:0015929">
    <property type="term" value="F:hexosaminidase activity"/>
    <property type="evidence" value="ECO:0007669"/>
    <property type="project" value="UniProtKB-ARBA"/>
</dbReference>
<accession>A0A2T2XAD2</accession>
<dbReference type="InterPro" id="IPR011496">
    <property type="entry name" value="O-GlcNAcase_cat"/>
</dbReference>
<dbReference type="Gene3D" id="3.20.20.80">
    <property type="entry name" value="Glycosidases"/>
    <property type="match status" value="1"/>
</dbReference>
<dbReference type="GO" id="GO:1901135">
    <property type="term" value="P:carbohydrate derivative metabolic process"/>
    <property type="evidence" value="ECO:0007669"/>
    <property type="project" value="UniProtKB-ARBA"/>
</dbReference>
<dbReference type="PANTHER" id="PTHR13170:SF16">
    <property type="entry name" value="PROTEIN O-GLCNACASE"/>
    <property type="match status" value="1"/>
</dbReference>
<dbReference type="AlphaFoldDB" id="A0A2T2XAD2"/>
<dbReference type="InterPro" id="IPR017853">
    <property type="entry name" value="GH"/>
</dbReference>
<proteinExistence type="inferred from homology"/>
<evidence type="ECO:0000256" key="4">
    <source>
        <dbReference type="SAM" id="MobiDB-lite"/>
    </source>
</evidence>
<evidence type="ECO:0000256" key="3">
    <source>
        <dbReference type="PROSITE-ProRule" id="PRU01353"/>
    </source>
</evidence>
<dbReference type="EMBL" id="PXYT01000002">
    <property type="protein sequence ID" value="PSR31445.1"/>
    <property type="molecule type" value="Genomic_DNA"/>
</dbReference>
<gene>
    <name evidence="6" type="ORF">C7B43_01750</name>
</gene>
<reference evidence="6 7" key="1">
    <citation type="journal article" date="2014" name="BMC Genomics">
        <title>Comparison of environmental and isolate Sulfobacillus genomes reveals diverse carbon, sulfur, nitrogen, and hydrogen metabolisms.</title>
        <authorList>
            <person name="Justice N.B."/>
            <person name="Norman A."/>
            <person name="Brown C.T."/>
            <person name="Singh A."/>
            <person name="Thomas B.C."/>
            <person name="Banfield J.F."/>
        </authorList>
    </citation>
    <scope>NUCLEOTIDE SEQUENCE [LARGE SCALE GENOMIC DNA]</scope>
    <source>
        <strain evidence="6">AMDSBA1</strain>
    </source>
</reference>
<dbReference type="InterPro" id="IPR051822">
    <property type="entry name" value="Glycosyl_Hydrolase_84"/>
</dbReference>
<evidence type="ECO:0000256" key="2">
    <source>
        <dbReference type="ARBA" id="ARBA00023295"/>
    </source>
</evidence>
<keyword evidence="2 3" id="KW-0326">Glycosidase</keyword>
<feature type="compositionally biased region" description="Polar residues" evidence="4">
    <location>
        <begin position="29"/>
        <end position="43"/>
    </location>
</feature>
<evidence type="ECO:0000259" key="5">
    <source>
        <dbReference type="PROSITE" id="PS52009"/>
    </source>
</evidence>
<dbReference type="PROSITE" id="PS52009">
    <property type="entry name" value="GH84"/>
    <property type="match status" value="1"/>
</dbReference>
<comment type="similarity">
    <text evidence="3">Belongs to the glycosyl hydrolase 84 family.</text>
</comment>
<dbReference type="SUPFAM" id="SSF51445">
    <property type="entry name" value="(Trans)glycosidases"/>
    <property type="match status" value="1"/>
</dbReference>
<protein>
    <recommendedName>
        <fullName evidence="5">GH84 domain-containing protein</fullName>
    </recommendedName>
</protein>
<organism evidence="6 7">
    <name type="scientific">Sulfobacillus benefaciens</name>
    <dbReference type="NCBI Taxonomy" id="453960"/>
    <lineage>
        <taxon>Bacteria</taxon>
        <taxon>Bacillati</taxon>
        <taxon>Bacillota</taxon>
        <taxon>Clostridia</taxon>
        <taxon>Eubacteriales</taxon>
        <taxon>Clostridiales Family XVII. Incertae Sedis</taxon>
        <taxon>Sulfobacillus</taxon>
    </lineage>
</organism>
<comment type="caution">
    <text evidence="6">The sequence shown here is derived from an EMBL/GenBank/DDBJ whole genome shotgun (WGS) entry which is preliminary data.</text>
</comment>
<keyword evidence="1 3" id="KW-0378">Hydrolase</keyword>
<evidence type="ECO:0000256" key="1">
    <source>
        <dbReference type="ARBA" id="ARBA00022801"/>
    </source>
</evidence>
<feature type="region of interest" description="Disordered" evidence="4">
    <location>
        <begin position="29"/>
        <end position="51"/>
    </location>
</feature>
<dbReference type="PANTHER" id="PTHR13170">
    <property type="entry name" value="O-GLCNACASE"/>
    <property type="match status" value="1"/>
</dbReference>
<sequence>MTKRKKSFLGLIPLALVGALAVWQYGPSQSHGLSDRVQTQGRPMQSRRLASPQIPESRLMAGVVEGFYGPQWSDAETKHVLRFMRREGFNTFVYAPKNAPYLRARWDQLYPPSVLKRVADLVHAAQSNQIQFICSISPGLSIQYGSVRAQDQLMAKINQLWSVGIHSFMLSFDDIPGQLPPSQAAEYHNNLALAQSTLVDKIYREQRHEGHSIEMLFTPTAYWGVKDNVYWETLKAHLNAQIPVIWTGPWVLSKTITRREVLSVKRQIGHPLIIWDNYPVNDYTYVIEHHPQLFMGPLRGRGPNVVSAVRGYLFNPMLQPYASELALATGASYLRNPAMYRPQSAWLQALGEWHGPTEQALKSFAGANSVSYLDATPTDSIQSHMTSFWQSYAHHKNLMDTALYKQFVRWDKAATVLHRSLPPTFYEEIKPWVSTYQHEAQLGMRVIQALDHPNSVRASTVRALMPQQEAINNSASQLGVHAMLEGWFAKAFQLPPFSRP</sequence>
<dbReference type="SUPFAM" id="SSF140657">
    <property type="entry name" value="Hyaluronidase post-catalytic domain-like"/>
    <property type="match status" value="1"/>
</dbReference>
<feature type="active site" description="Proton donor" evidence="3">
    <location>
        <position position="174"/>
    </location>
</feature>
<name>A0A2T2XAD2_9FIRM</name>
<evidence type="ECO:0000313" key="6">
    <source>
        <dbReference type="EMBL" id="PSR31445.1"/>
    </source>
</evidence>
<dbReference type="Proteomes" id="UP000242699">
    <property type="component" value="Unassembled WGS sequence"/>
</dbReference>
<feature type="domain" description="GH84" evidence="5">
    <location>
        <begin position="59"/>
        <end position="338"/>
    </location>
</feature>
<dbReference type="Gene3D" id="1.20.58.460">
    <property type="entry name" value="Hyaluronidase post-catalytic domain-like"/>
    <property type="match status" value="1"/>
</dbReference>
<dbReference type="Pfam" id="PF07555">
    <property type="entry name" value="NAGidase"/>
    <property type="match status" value="1"/>
</dbReference>